<organism evidence="10 11">
    <name type="scientific">Lentibacillus persicus</name>
    <dbReference type="NCBI Taxonomy" id="640948"/>
    <lineage>
        <taxon>Bacteria</taxon>
        <taxon>Bacillati</taxon>
        <taxon>Bacillota</taxon>
        <taxon>Bacilli</taxon>
        <taxon>Bacillales</taxon>
        <taxon>Bacillaceae</taxon>
        <taxon>Lentibacillus</taxon>
    </lineage>
</organism>
<sequence length="273" mass="32528">MKSAITVIKEQIHYFYLVRRLSLFELKSQNNNNYLGMLWELISPAIQVTIYWFVFSTLRSREPVEVGGETVPFFPWLIAAFFLWIFFYQSTIQGSKSIYSRLRMLSKMNFPISVIPNYVIFSRFYVHLVLLGITIVIFQLVGYHASIYYLQLIYFIFAAFCLFFAVSLITSTLSTMIRDVHMFLTSTLRMMLYLSGVLWPLTLLSDFETLMNLMQLNPIYYLLQGYRHALFSVDWYFITHWEYTLFFWGVVTVLFLIGAKIHIKFRRHFIDYL</sequence>
<dbReference type="PANTHER" id="PTHR30413">
    <property type="entry name" value="INNER MEMBRANE TRANSPORT PERMEASE"/>
    <property type="match status" value="1"/>
</dbReference>
<feature type="domain" description="ABC transmembrane type-2" evidence="9">
    <location>
        <begin position="35"/>
        <end position="265"/>
    </location>
</feature>
<evidence type="ECO:0000256" key="5">
    <source>
        <dbReference type="ARBA" id="ARBA00022692"/>
    </source>
</evidence>
<feature type="transmembrane region" description="Helical" evidence="8">
    <location>
        <begin position="34"/>
        <end position="53"/>
    </location>
</feature>
<evidence type="ECO:0000256" key="6">
    <source>
        <dbReference type="ARBA" id="ARBA00022989"/>
    </source>
</evidence>
<dbReference type="PANTHER" id="PTHR30413:SF10">
    <property type="entry name" value="CAPSULE POLYSACCHARIDE EXPORT INNER-MEMBRANE PROTEIN CTRC"/>
    <property type="match status" value="1"/>
</dbReference>
<dbReference type="Pfam" id="PF01061">
    <property type="entry name" value="ABC2_membrane"/>
    <property type="match status" value="1"/>
</dbReference>
<accession>A0A1I1XV01</accession>
<dbReference type="RefSeq" id="WP_090085796.1">
    <property type="nucleotide sequence ID" value="NZ_FOMR01000008.1"/>
</dbReference>
<evidence type="ECO:0000313" key="10">
    <source>
        <dbReference type="EMBL" id="SFE11156.1"/>
    </source>
</evidence>
<feature type="transmembrane region" description="Helical" evidence="8">
    <location>
        <begin position="73"/>
        <end position="94"/>
    </location>
</feature>
<protein>
    <recommendedName>
        <fullName evidence="8">Transport permease protein</fullName>
    </recommendedName>
</protein>
<feature type="transmembrane region" description="Helical" evidence="8">
    <location>
        <begin position="147"/>
        <end position="170"/>
    </location>
</feature>
<dbReference type="GO" id="GO:0140359">
    <property type="term" value="F:ABC-type transporter activity"/>
    <property type="evidence" value="ECO:0007669"/>
    <property type="project" value="InterPro"/>
</dbReference>
<evidence type="ECO:0000256" key="4">
    <source>
        <dbReference type="ARBA" id="ARBA00022475"/>
    </source>
</evidence>
<keyword evidence="6 8" id="KW-1133">Transmembrane helix</keyword>
<keyword evidence="7 8" id="KW-0472">Membrane</keyword>
<gene>
    <name evidence="10" type="ORF">SAMN05216238_108135</name>
</gene>
<reference evidence="11" key="1">
    <citation type="submission" date="2016-10" db="EMBL/GenBank/DDBJ databases">
        <authorList>
            <person name="Varghese N."/>
            <person name="Submissions S."/>
        </authorList>
    </citation>
    <scope>NUCLEOTIDE SEQUENCE [LARGE SCALE GENOMIC DNA]</scope>
    <source>
        <strain evidence="11">DSM 22530</strain>
    </source>
</reference>
<keyword evidence="5 8" id="KW-0812">Transmembrane</keyword>
<dbReference type="EMBL" id="FOMR01000008">
    <property type="protein sequence ID" value="SFE11156.1"/>
    <property type="molecule type" value="Genomic_DNA"/>
</dbReference>
<dbReference type="Proteomes" id="UP000199474">
    <property type="component" value="Unassembled WGS sequence"/>
</dbReference>
<dbReference type="InterPro" id="IPR047817">
    <property type="entry name" value="ABC2_TM_bact-type"/>
</dbReference>
<keyword evidence="4 8" id="KW-1003">Cell membrane</keyword>
<evidence type="ECO:0000256" key="3">
    <source>
        <dbReference type="ARBA" id="ARBA00022448"/>
    </source>
</evidence>
<evidence type="ECO:0000313" key="11">
    <source>
        <dbReference type="Proteomes" id="UP000199474"/>
    </source>
</evidence>
<feature type="transmembrane region" description="Helical" evidence="8">
    <location>
        <begin position="115"/>
        <end position="141"/>
    </location>
</feature>
<evidence type="ECO:0000259" key="9">
    <source>
        <dbReference type="PROSITE" id="PS51012"/>
    </source>
</evidence>
<dbReference type="GO" id="GO:0005886">
    <property type="term" value="C:plasma membrane"/>
    <property type="evidence" value="ECO:0007669"/>
    <property type="project" value="UniProtKB-SubCell"/>
</dbReference>
<evidence type="ECO:0000256" key="8">
    <source>
        <dbReference type="RuleBase" id="RU361157"/>
    </source>
</evidence>
<keyword evidence="3 8" id="KW-0813">Transport</keyword>
<name>A0A1I1XV01_9BACI</name>
<dbReference type="GO" id="GO:0015920">
    <property type="term" value="P:lipopolysaccharide transport"/>
    <property type="evidence" value="ECO:0007669"/>
    <property type="project" value="TreeGrafter"/>
</dbReference>
<feature type="transmembrane region" description="Helical" evidence="8">
    <location>
        <begin position="182"/>
        <end position="201"/>
    </location>
</feature>
<dbReference type="AlphaFoldDB" id="A0A1I1XV01"/>
<comment type="similarity">
    <text evidence="2 8">Belongs to the ABC-2 integral membrane protein family.</text>
</comment>
<dbReference type="STRING" id="640948.SAMN05216238_108135"/>
<dbReference type="InterPro" id="IPR013525">
    <property type="entry name" value="ABC2_TM"/>
</dbReference>
<evidence type="ECO:0000256" key="7">
    <source>
        <dbReference type="ARBA" id="ARBA00023136"/>
    </source>
</evidence>
<evidence type="ECO:0000256" key="1">
    <source>
        <dbReference type="ARBA" id="ARBA00004651"/>
    </source>
</evidence>
<dbReference type="PROSITE" id="PS51012">
    <property type="entry name" value="ABC_TM2"/>
    <property type="match status" value="1"/>
</dbReference>
<dbReference type="OrthoDB" id="9794365at2"/>
<evidence type="ECO:0000256" key="2">
    <source>
        <dbReference type="ARBA" id="ARBA00007783"/>
    </source>
</evidence>
<keyword evidence="11" id="KW-1185">Reference proteome</keyword>
<comment type="subcellular location">
    <subcellularLocation>
        <location evidence="1 8">Cell membrane</location>
        <topology evidence="1 8">Multi-pass membrane protein</topology>
    </subcellularLocation>
</comment>
<feature type="transmembrane region" description="Helical" evidence="8">
    <location>
        <begin position="245"/>
        <end position="263"/>
    </location>
</feature>
<proteinExistence type="inferred from homology"/>